<dbReference type="InterPro" id="IPR000195">
    <property type="entry name" value="Rab-GAP-TBC_dom"/>
</dbReference>
<feature type="compositionally biased region" description="Polar residues" evidence="2">
    <location>
        <begin position="750"/>
        <end position="764"/>
    </location>
</feature>
<dbReference type="AlphaFoldDB" id="A0A1R3KLY3"/>
<feature type="region of interest" description="Disordered" evidence="2">
    <location>
        <begin position="1"/>
        <end position="23"/>
    </location>
</feature>
<dbReference type="FunFam" id="1.10.472.80:FF:000013">
    <property type="entry name" value="TBC1 domain family member 8B"/>
    <property type="match status" value="1"/>
</dbReference>
<dbReference type="PROSITE" id="PS50086">
    <property type="entry name" value="TBC_RABGAP"/>
    <property type="match status" value="1"/>
</dbReference>
<keyword evidence="1" id="KW-0175">Coiled coil</keyword>
<feature type="compositionally biased region" description="Low complexity" evidence="2">
    <location>
        <begin position="1"/>
        <end position="15"/>
    </location>
</feature>
<dbReference type="Pfam" id="PF00566">
    <property type="entry name" value="RabGAP-TBC"/>
    <property type="match status" value="1"/>
</dbReference>
<dbReference type="FunFam" id="1.10.8.270:FF:000018">
    <property type="entry name" value="Ypt/Rab-GAP domain of gyp1p superfamily protein"/>
    <property type="match status" value="1"/>
</dbReference>
<keyword evidence="5" id="KW-1185">Reference proteome</keyword>
<sequence length="854" mass="95908">MRSSSSASTTTTTTTNNKAVNPLLTFEHKRDAYGFAVRPQHVQRYREYANIYKEEEEERSDRWNDFLERQAESTQLAVNGVSSDEGKKVSHTEGAEDDNGEVQKAEGDELCEKKSDSGDLSENDSEKEKVQSAPEKRVHQIQIWTEIRPSLRAIEDMMSARVKKKGGLSKHEQENGRGKPINPTEDGKLPKGASEEDSEDEFYDAERSDPVQDSPTTDNASTTTAGAAADTAPIESSFPKEELEVLVRGGVPMALRGELWQAFVGVKTRRVDKYYQDLLANETNSGNNTEQQSLLSDSKGPTTDSIGGPEKWKGQIEKDLPRTFPGHPALDDDGRNALRRLLTAYARHNPSVGYCQAMNFFAALLLLLMPEENAFWALMGIIDDYFDGYYSEEMIESQVDQLVFEELVRERFPKLVNHLDYLGVQVAWVTGPWFLSIFMNMLPWESVLRVWDVLLFEGNRVMLFRTALALMELYGPALVTTKDAGDAVTLLQSLAGSTFDSSQLVLTACMGYQNVNEKRLHELREKHRPAVIAAVEERSKGLQAWRDSQGLASKLYNFKHDPKSMLMETNKTGRLVDSQANGELSRSASGSTNADEVLISLTGDAELDAVPDLQEQVVWLKVELCRLLEEKRSAILRSEELETALMEMVKQDNRRQLSAKVEQLEQEVAELRKALSEKQEQENAMLQVLMRVEQEQRVTEDARIFAEQDAAAQRYAAQVLQEKYEEAVASLAEMEKRVVMAESMLEATLQYQSGQSKAQPSPRSSHPDSPARNNHEPQQEIPPRKISLLSRPFGLGWRDRNKGNPSTADEQNDVKPSNVGQNTELQQKDTNAKETNGNDTKETNTNGVDVQDKE</sequence>
<dbReference type="SUPFAM" id="SSF47923">
    <property type="entry name" value="Ypt/Rab-GAP domain of gyp1p"/>
    <property type="match status" value="2"/>
</dbReference>
<organism evidence="4 5">
    <name type="scientific">Corchorus olitorius</name>
    <dbReference type="NCBI Taxonomy" id="93759"/>
    <lineage>
        <taxon>Eukaryota</taxon>
        <taxon>Viridiplantae</taxon>
        <taxon>Streptophyta</taxon>
        <taxon>Embryophyta</taxon>
        <taxon>Tracheophyta</taxon>
        <taxon>Spermatophyta</taxon>
        <taxon>Magnoliopsida</taxon>
        <taxon>eudicotyledons</taxon>
        <taxon>Gunneridae</taxon>
        <taxon>Pentapetalae</taxon>
        <taxon>rosids</taxon>
        <taxon>malvids</taxon>
        <taxon>Malvales</taxon>
        <taxon>Malvaceae</taxon>
        <taxon>Grewioideae</taxon>
        <taxon>Apeibeae</taxon>
        <taxon>Corchorus</taxon>
    </lineage>
</organism>
<evidence type="ECO:0000313" key="4">
    <source>
        <dbReference type="EMBL" id="OMP08090.1"/>
    </source>
</evidence>
<dbReference type="SMART" id="SM00164">
    <property type="entry name" value="TBC"/>
    <property type="match status" value="1"/>
</dbReference>
<evidence type="ECO:0000259" key="3">
    <source>
        <dbReference type="PROSITE" id="PS50086"/>
    </source>
</evidence>
<evidence type="ECO:0000313" key="5">
    <source>
        <dbReference type="Proteomes" id="UP000187203"/>
    </source>
</evidence>
<dbReference type="Gene3D" id="1.10.8.270">
    <property type="entry name" value="putative rabgap domain of human tbc1 domain family member 14 like domains"/>
    <property type="match status" value="1"/>
</dbReference>
<feature type="compositionally biased region" description="Basic and acidic residues" evidence="2">
    <location>
        <begin position="84"/>
        <end position="94"/>
    </location>
</feature>
<dbReference type="GO" id="GO:0005096">
    <property type="term" value="F:GTPase activator activity"/>
    <property type="evidence" value="ECO:0007669"/>
    <property type="project" value="TreeGrafter"/>
</dbReference>
<comment type="caution">
    <text evidence="4">The sequence shown here is derived from an EMBL/GenBank/DDBJ whole genome shotgun (WGS) entry which is preliminary data.</text>
</comment>
<dbReference type="GO" id="GO:0031267">
    <property type="term" value="F:small GTPase binding"/>
    <property type="evidence" value="ECO:0007669"/>
    <property type="project" value="TreeGrafter"/>
</dbReference>
<feature type="region of interest" description="Disordered" evidence="2">
    <location>
        <begin position="750"/>
        <end position="854"/>
    </location>
</feature>
<feature type="domain" description="Rab-GAP TBC" evidence="3">
    <location>
        <begin position="250"/>
        <end position="458"/>
    </location>
</feature>
<dbReference type="OrthoDB" id="17687at2759"/>
<dbReference type="PANTHER" id="PTHR47219">
    <property type="entry name" value="RAB GTPASE-ACTIVATING PROTEIN 1-LIKE"/>
    <property type="match status" value="1"/>
</dbReference>
<feature type="compositionally biased region" description="Polar residues" evidence="2">
    <location>
        <begin position="833"/>
        <end position="848"/>
    </location>
</feature>
<feature type="region of interest" description="Disordered" evidence="2">
    <location>
        <begin position="162"/>
        <end position="236"/>
    </location>
</feature>
<accession>A0A1R3KLY3</accession>
<reference evidence="5" key="1">
    <citation type="submission" date="2013-09" db="EMBL/GenBank/DDBJ databases">
        <title>Corchorus olitorius genome sequencing.</title>
        <authorList>
            <person name="Alam M."/>
            <person name="Haque M.S."/>
            <person name="Islam M.S."/>
            <person name="Emdad E.M."/>
            <person name="Islam M.M."/>
            <person name="Ahmed B."/>
            <person name="Halim A."/>
            <person name="Hossen Q.M.M."/>
            <person name="Hossain M.Z."/>
            <person name="Ahmed R."/>
            <person name="Khan M.M."/>
            <person name="Islam R."/>
            <person name="Rashid M.M."/>
            <person name="Khan S.A."/>
            <person name="Rahman M.S."/>
            <person name="Alam M."/>
            <person name="Yahiya A.S."/>
            <person name="Khan M.S."/>
            <person name="Azam M.S."/>
            <person name="Haque T."/>
            <person name="Lashkar M.Z.H."/>
            <person name="Akhand A.I."/>
            <person name="Morshed G."/>
            <person name="Roy S."/>
            <person name="Uddin K.S."/>
            <person name="Rabeya T."/>
            <person name="Hossain A.S."/>
            <person name="Chowdhury A."/>
            <person name="Snigdha A.R."/>
            <person name="Mortoza M.S."/>
            <person name="Matin S.A."/>
            <person name="Hoque S.M.E."/>
            <person name="Islam M.K."/>
            <person name="Roy D.K."/>
            <person name="Haider R."/>
            <person name="Moosa M.M."/>
            <person name="Elias S.M."/>
            <person name="Hasan A.M."/>
            <person name="Jahan S."/>
            <person name="Shafiuddin M."/>
            <person name="Mahmood N."/>
            <person name="Shommy N.S."/>
        </authorList>
    </citation>
    <scope>NUCLEOTIDE SEQUENCE [LARGE SCALE GENOMIC DNA]</scope>
    <source>
        <strain evidence="5">cv. O-4</strain>
    </source>
</reference>
<evidence type="ECO:0000256" key="2">
    <source>
        <dbReference type="SAM" id="MobiDB-lite"/>
    </source>
</evidence>
<evidence type="ECO:0000256" key="1">
    <source>
        <dbReference type="SAM" id="Coils"/>
    </source>
</evidence>
<dbReference type="STRING" id="93759.A0A1R3KLY3"/>
<protein>
    <recommendedName>
        <fullName evidence="3">Rab-GAP TBC domain-containing protein</fullName>
    </recommendedName>
</protein>
<proteinExistence type="predicted"/>
<dbReference type="Proteomes" id="UP000187203">
    <property type="component" value="Unassembled WGS sequence"/>
</dbReference>
<dbReference type="PANTHER" id="PTHR47219:SF20">
    <property type="entry name" value="TBC1 DOMAIN FAMILY MEMBER 2B"/>
    <property type="match status" value="1"/>
</dbReference>
<feature type="compositionally biased region" description="Polar residues" evidence="2">
    <location>
        <begin position="803"/>
        <end position="825"/>
    </location>
</feature>
<feature type="compositionally biased region" description="Basic and acidic residues" evidence="2">
    <location>
        <begin position="101"/>
        <end position="117"/>
    </location>
</feature>
<feature type="region of interest" description="Disordered" evidence="2">
    <location>
        <begin position="74"/>
        <end position="138"/>
    </location>
</feature>
<dbReference type="EMBL" id="AWUE01012905">
    <property type="protein sequence ID" value="OMP08090.1"/>
    <property type="molecule type" value="Genomic_DNA"/>
</dbReference>
<feature type="compositionally biased region" description="Polar residues" evidence="2">
    <location>
        <begin position="283"/>
        <end position="305"/>
    </location>
</feature>
<dbReference type="InterPro" id="IPR050302">
    <property type="entry name" value="Rab_GAP_TBC_domain"/>
</dbReference>
<dbReference type="Gene3D" id="1.10.472.80">
    <property type="entry name" value="Ypt/Rab-GAP domain of gyp1p, domain 3"/>
    <property type="match status" value="1"/>
</dbReference>
<name>A0A1R3KLY3_9ROSI</name>
<feature type="compositionally biased region" description="Basic and acidic residues" evidence="2">
    <location>
        <begin position="124"/>
        <end position="138"/>
    </location>
</feature>
<dbReference type="InterPro" id="IPR035969">
    <property type="entry name" value="Rab-GAP_TBC_sf"/>
</dbReference>
<feature type="compositionally biased region" description="Low complexity" evidence="2">
    <location>
        <begin position="216"/>
        <end position="232"/>
    </location>
</feature>
<feature type="region of interest" description="Disordered" evidence="2">
    <location>
        <begin position="283"/>
        <end position="314"/>
    </location>
</feature>
<gene>
    <name evidence="4" type="ORF">COLO4_06786</name>
</gene>
<feature type="coiled-coil region" evidence="1">
    <location>
        <begin position="647"/>
        <end position="684"/>
    </location>
</feature>